<proteinExistence type="inferred from homology"/>
<comment type="subcellular location">
    <subcellularLocation>
        <location evidence="1">Cell membrane</location>
        <topology evidence="1">Multi-pass membrane protein</topology>
    </subcellularLocation>
</comment>
<name>A0ABW9XV83_9BACL</name>
<dbReference type="GO" id="GO:0016746">
    <property type="term" value="F:acyltransferase activity"/>
    <property type="evidence" value="ECO:0007669"/>
    <property type="project" value="UniProtKB-KW"/>
</dbReference>
<evidence type="ECO:0000256" key="2">
    <source>
        <dbReference type="ARBA" id="ARBA00007400"/>
    </source>
</evidence>
<evidence type="ECO:0000256" key="3">
    <source>
        <dbReference type="ARBA" id="ARBA00022475"/>
    </source>
</evidence>
<keyword evidence="4 7" id="KW-0812">Transmembrane</keyword>
<feature type="transmembrane region" description="Helical" evidence="7">
    <location>
        <begin position="54"/>
        <end position="77"/>
    </location>
</feature>
<feature type="transmembrane region" description="Helical" evidence="7">
    <location>
        <begin position="239"/>
        <end position="262"/>
    </location>
</feature>
<feature type="transmembrane region" description="Helical" evidence="7">
    <location>
        <begin position="172"/>
        <end position="189"/>
    </location>
</feature>
<feature type="transmembrane region" description="Helical" evidence="7">
    <location>
        <begin position="97"/>
        <end position="114"/>
    </location>
</feature>
<keyword evidence="9" id="KW-0012">Acyltransferase</keyword>
<keyword evidence="6 7" id="KW-0472">Membrane</keyword>
<evidence type="ECO:0000313" key="9">
    <source>
        <dbReference type="EMBL" id="NBD26539.1"/>
    </source>
</evidence>
<reference evidence="9 10" key="1">
    <citation type="submission" date="2020-01" db="EMBL/GenBank/DDBJ databases">
        <title>Paenibacillus soybeanensis sp. nov. isolated from the nodules of soybean (Glycine max(L.) Merr).</title>
        <authorList>
            <person name="Wang H."/>
        </authorList>
    </citation>
    <scope>NUCLEOTIDE SEQUENCE [LARGE SCALE GENOMIC DNA]</scope>
    <source>
        <strain evidence="9 10">T1</strain>
    </source>
</reference>
<keyword evidence="5 7" id="KW-1133">Transmembrane helix</keyword>
<protein>
    <submittedName>
        <fullName evidence="9">Acyltransferase family protein</fullName>
    </submittedName>
</protein>
<feature type="transmembrane region" description="Helical" evidence="7">
    <location>
        <begin position="310"/>
        <end position="332"/>
    </location>
</feature>
<gene>
    <name evidence="9" type="ORF">GT019_21920</name>
</gene>
<organism evidence="9 10">
    <name type="scientific">Paenibacillus glycinis</name>
    <dbReference type="NCBI Taxonomy" id="2697035"/>
    <lineage>
        <taxon>Bacteria</taxon>
        <taxon>Bacillati</taxon>
        <taxon>Bacillota</taxon>
        <taxon>Bacilli</taxon>
        <taxon>Bacillales</taxon>
        <taxon>Paenibacillaceae</taxon>
        <taxon>Paenibacillus</taxon>
    </lineage>
</organism>
<feature type="transmembrane region" description="Helical" evidence="7">
    <location>
        <begin position="21"/>
        <end position="42"/>
    </location>
</feature>
<comment type="similarity">
    <text evidence="2">Belongs to the acyltransferase 3 family.</text>
</comment>
<feature type="transmembrane region" description="Helical" evidence="7">
    <location>
        <begin position="344"/>
        <end position="366"/>
    </location>
</feature>
<evidence type="ECO:0000256" key="5">
    <source>
        <dbReference type="ARBA" id="ARBA00022989"/>
    </source>
</evidence>
<comment type="caution">
    <text evidence="9">The sequence shown here is derived from an EMBL/GenBank/DDBJ whole genome shotgun (WGS) entry which is preliminary data.</text>
</comment>
<evidence type="ECO:0000256" key="4">
    <source>
        <dbReference type="ARBA" id="ARBA00022692"/>
    </source>
</evidence>
<evidence type="ECO:0000256" key="7">
    <source>
        <dbReference type="SAM" id="Phobius"/>
    </source>
</evidence>
<dbReference type="Pfam" id="PF01757">
    <property type="entry name" value="Acyl_transf_3"/>
    <property type="match status" value="1"/>
</dbReference>
<evidence type="ECO:0000259" key="8">
    <source>
        <dbReference type="Pfam" id="PF01757"/>
    </source>
</evidence>
<accession>A0ABW9XV83</accession>
<dbReference type="RefSeq" id="WP_161745424.1">
    <property type="nucleotide sequence ID" value="NZ_JAAAMV010000021.1"/>
</dbReference>
<dbReference type="Proteomes" id="UP000665561">
    <property type="component" value="Unassembled WGS sequence"/>
</dbReference>
<dbReference type="PANTHER" id="PTHR40074">
    <property type="entry name" value="O-ACETYLTRANSFERASE WECH"/>
    <property type="match status" value="1"/>
</dbReference>
<feature type="domain" description="Acyltransferase 3" evidence="8">
    <location>
        <begin position="19"/>
        <end position="362"/>
    </location>
</feature>
<feature type="transmembrane region" description="Helical" evidence="7">
    <location>
        <begin position="145"/>
        <end position="165"/>
    </location>
</feature>
<evidence type="ECO:0000313" key="10">
    <source>
        <dbReference type="Proteomes" id="UP000665561"/>
    </source>
</evidence>
<sequence>MTTRQDAAERLPRKERVPELEMLRGIAILGVMMVHATSSAVVTVQNSLPRDAYIILNTFSLFCVPAFIFLSGFVLFYNYGDRPLTFSGLRTFYSKRFLQLIVPYAFVSLGYELVENALKHRSRESIEMLRLFGEHLLTGKAYPHLYYVAITIQLYALFPILLLLFQKLRLPVRLAVPLGFAVQWGFYLLNRNYWHMDAKGSWAFSYFAAFLIGAYLGMRSDRLAHWFRGSDGANRHRRAGMLTAAALLWLTATAGFLGMYIAYRTGASTPNGYWFEIGYNLFTVLTTLVLLFACFRLAKLRAARPLSAVLSDLGALSFGLYLVHPFFLLLYHRLKPASGQPLVYHLWTAGGFVFALVASVLVLLLAHRYIRGAWLVLGQAPAKFRPKLESAAEAEAENGQAADRRLTEATE</sequence>
<evidence type="ECO:0000256" key="1">
    <source>
        <dbReference type="ARBA" id="ARBA00004651"/>
    </source>
</evidence>
<feature type="transmembrane region" description="Helical" evidence="7">
    <location>
        <begin position="277"/>
        <end position="298"/>
    </location>
</feature>
<keyword evidence="9" id="KW-0808">Transferase</keyword>
<dbReference type="InterPro" id="IPR002656">
    <property type="entry name" value="Acyl_transf_3_dom"/>
</dbReference>
<dbReference type="EMBL" id="JAAAMV010000021">
    <property type="protein sequence ID" value="NBD26539.1"/>
    <property type="molecule type" value="Genomic_DNA"/>
</dbReference>
<dbReference type="PANTHER" id="PTHR40074:SF2">
    <property type="entry name" value="O-ACETYLTRANSFERASE WECH"/>
    <property type="match status" value="1"/>
</dbReference>
<keyword evidence="10" id="KW-1185">Reference proteome</keyword>
<evidence type="ECO:0000256" key="6">
    <source>
        <dbReference type="ARBA" id="ARBA00023136"/>
    </source>
</evidence>
<feature type="transmembrane region" description="Helical" evidence="7">
    <location>
        <begin position="201"/>
        <end position="218"/>
    </location>
</feature>
<keyword evidence="3" id="KW-1003">Cell membrane</keyword>